<evidence type="ECO:0000313" key="11">
    <source>
        <dbReference type="Proteomes" id="UP000317778"/>
    </source>
</evidence>
<evidence type="ECO:0000256" key="2">
    <source>
        <dbReference type="ARBA" id="ARBA00023015"/>
    </source>
</evidence>
<evidence type="ECO:0000256" key="6">
    <source>
        <dbReference type="RuleBase" id="RU000716"/>
    </source>
</evidence>
<dbReference type="GO" id="GO:0003677">
    <property type="term" value="F:DNA binding"/>
    <property type="evidence" value="ECO:0007669"/>
    <property type="project" value="UniProtKB-KW"/>
</dbReference>
<dbReference type="SUPFAM" id="SSF88946">
    <property type="entry name" value="Sigma2 domain of RNA polymerase sigma factors"/>
    <property type="match status" value="1"/>
</dbReference>
<dbReference type="SUPFAM" id="SSF88659">
    <property type="entry name" value="Sigma3 and sigma4 domains of RNA polymerase sigma factors"/>
    <property type="match status" value="1"/>
</dbReference>
<name>A0A532V653_UNCT6</name>
<keyword evidence="2 6" id="KW-0805">Transcription regulation</keyword>
<dbReference type="AlphaFoldDB" id="A0A532V653"/>
<evidence type="ECO:0000256" key="5">
    <source>
        <dbReference type="ARBA" id="ARBA00023163"/>
    </source>
</evidence>
<dbReference type="GO" id="GO:0006352">
    <property type="term" value="P:DNA-templated transcription initiation"/>
    <property type="evidence" value="ECO:0007669"/>
    <property type="project" value="InterPro"/>
</dbReference>
<dbReference type="Proteomes" id="UP000317778">
    <property type="component" value="Unassembled WGS sequence"/>
</dbReference>
<dbReference type="InterPro" id="IPR007627">
    <property type="entry name" value="RNA_pol_sigma70_r2"/>
</dbReference>
<dbReference type="InterPro" id="IPR013249">
    <property type="entry name" value="RNA_pol_sigma70_r4_t2"/>
</dbReference>
<proteinExistence type="inferred from homology"/>
<dbReference type="PANTHER" id="PTHR43133:SF51">
    <property type="entry name" value="RNA POLYMERASE SIGMA FACTOR"/>
    <property type="match status" value="1"/>
</dbReference>
<dbReference type="Gene3D" id="1.10.1740.10">
    <property type="match status" value="1"/>
</dbReference>
<evidence type="ECO:0000256" key="3">
    <source>
        <dbReference type="ARBA" id="ARBA00023082"/>
    </source>
</evidence>
<keyword evidence="5 6" id="KW-0804">Transcription</keyword>
<feature type="region of interest" description="Disordered" evidence="7">
    <location>
        <begin position="1"/>
        <end position="24"/>
    </location>
</feature>
<dbReference type="InterPro" id="IPR014284">
    <property type="entry name" value="RNA_pol_sigma-70_dom"/>
</dbReference>
<dbReference type="InterPro" id="IPR000838">
    <property type="entry name" value="RNA_pol_sigma70_ECF_CS"/>
</dbReference>
<evidence type="ECO:0000256" key="4">
    <source>
        <dbReference type="ARBA" id="ARBA00023125"/>
    </source>
</evidence>
<feature type="compositionally biased region" description="Basic and acidic residues" evidence="7">
    <location>
        <begin position="1"/>
        <end position="13"/>
    </location>
</feature>
<feature type="domain" description="RNA polymerase sigma-70 region 2" evidence="8">
    <location>
        <begin position="42"/>
        <end position="108"/>
    </location>
</feature>
<keyword evidence="3 6" id="KW-0731">Sigma factor</keyword>
<protein>
    <recommendedName>
        <fullName evidence="6">RNA polymerase sigma factor</fullName>
    </recommendedName>
</protein>
<accession>A0A532V653</accession>
<reference evidence="10 11" key="1">
    <citation type="submission" date="2017-06" db="EMBL/GenBank/DDBJ databases">
        <title>Novel microbial phyla capable of carbon fixation and sulfur reduction in deep-sea sediments.</title>
        <authorList>
            <person name="Huang J."/>
            <person name="Baker B."/>
            <person name="Wang Y."/>
        </authorList>
    </citation>
    <scope>NUCLEOTIDE SEQUENCE [LARGE SCALE GENOMIC DNA]</scope>
    <source>
        <strain evidence="10">B3_TA06</strain>
    </source>
</reference>
<feature type="domain" description="RNA polymerase sigma factor 70 region 4 type 2" evidence="9">
    <location>
        <begin position="136"/>
        <end position="187"/>
    </location>
</feature>
<dbReference type="InterPro" id="IPR036388">
    <property type="entry name" value="WH-like_DNA-bd_sf"/>
</dbReference>
<dbReference type="Pfam" id="PF04542">
    <property type="entry name" value="Sigma70_r2"/>
    <property type="match status" value="1"/>
</dbReference>
<dbReference type="InterPro" id="IPR039425">
    <property type="entry name" value="RNA_pol_sigma-70-like"/>
</dbReference>
<dbReference type="InterPro" id="IPR013324">
    <property type="entry name" value="RNA_pol_sigma_r3/r4-like"/>
</dbReference>
<comment type="caution">
    <text evidence="10">The sequence shown here is derived from an EMBL/GenBank/DDBJ whole genome shotgun (WGS) entry which is preliminary data.</text>
</comment>
<dbReference type="GO" id="GO:0016987">
    <property type="term" value="F:sigma factor activity"/>
    <property type="evidence" value="ECO:0007669"/>
    <property type="project" value="UniProtKB-KW"/>
</dbReference>
<dbReference type="Pfam" id="PF08281">
    <property type="entry name" value="Sigma70_r4_2"/>
    <property type="match status" value="1"/>
</dbReference>
<organism evidence="10 11">
    <name type="scientific">candidate division TA06 bacterium B3_TA06</name>
    <dbReference type="NCBI Taxonomy" id="2012487"/>
    <lineage>
        <taxon>Bacteria</taxon>
        <taxon>Bacteria division TA06</taxon>
    </lineage>
</organism>
<keyword evidence="4 6" id="KW-0238">DNA-binding</keyword>
<dbReference type="PANTHER" id="PTHR43133">
    <property type="entry name" value="RNA POLYMERASE ECF-TYPE SIGMA FACTO"/>
    <property type="match status" value="1"/>
</dbReference>
<dbReference type="Gene3D" id="1.10.10.10">
    <property type="entry name" value="Winged helix-like DNA-binding domain superfamily/Winged helix DNA-binding domain"/>
    <property type="match status" value="1"/>
</dbReference>
<gene>
    <name evidence="10" type="ORF">CEE36_07145</name>
</gene>
<evidence type="ECO:0000313" key="10">
    <source>
        <dbReference type="EMBL" id="TKJ42669.1"/>
    </source>
</evidence>
<dbReference type="InterPro" id="IPR013325">
    <property type="entry name" value="RNA_pol_sigma_r2"/>
</dbReference>
<sequence>MPIPVLRDEEAKPQAEPTQPPEDEKKLLAEAKNGNTDAFGKLVQRYQRRVYTVIYRFVRNHTEADDLAQEAFIRAFKAIGRFDLRYPFSPWIYRIAINLTLNHLKKRRLPMVDADLERKPSADNPVSVLEQVETRRKVHAAIARLPLKLRQVLVLRVYEDWPYSQIAQVLDIPIGTVMSRLARARQAVKEELKELL</sequence>
<dbReference type="NCBIfam" id="TIGR02937">
    <property type="entry name" value="sigma70-ECF"/>
    <property type="match status" value="1"/>
</dbReference>
<dbReference type="EMBL" id="NJBO01000010">
    <property type="protein sequence ID" value="TKJ42669.1"/>
    <property type="molecule type" value="Genomic_DNA"/>
</dbReference>
<dbReference type="CDD" id="cd06171">
    <property type="entry name" value="Sigma70_r4"/>
    <property type="match status" value="1"/>
</dbReference>
<comment type="similarity">
    <text evidence="1 6">Belongs to the sigma-70 factor family. ECF subfamily.</text>
</comment>
<evidence type="ECO:0000259" key="8">
    <source>
        <dbReference type="Pfam" id="PF04542"/>
    </source>
</evidence>
<evidence type="ECO:0000256" key="1">
    <source>
        <dbReference type="ARBA" id="ARBA00010641"/>
    </source>
</evidence>
<evidence type="ECO:0000256" key="7">
    <source>
        <dbReference type="SAM" id="MobiDB-lite"/>
    </source>
</evidence>
<evidence type="ECO:0000259" key="9">
    <source>
        <dbReference type="Pfam" id="PF08281"/>
    </source>
</evidence>
<dbReference type="PROSITE" id="PS01063">
    <property type="entry name" value="SIGMA70_ECF"/>
    <property type="match status" value="1"/>
</dbReference>